<dbReference type="Pfam" id="PF00440">
    <property type="entry name" value="TetR_N"/>
    <property type="match status" value="1"/>
</dbReference>
<reference evidence="5" key="1">
    <citation type="journal article" date="2019" name="PLoS Negl. Trop. Dis.">
        <title>Revisiting the worldwide diversity of Leptospira species in the environment.</title>
        <authorList>
            <person name="Vincent A.T."/>
            <person name="Schiettekatte O."/>
            <person name="Bourhy P."/>
            <person name="Veyrier F.J."/>
            <person name="Picardeau M."/>
        </authorList>
    </citation>
    <scope>NUCLEOTIDE SEQUENCE [LARGE SCALE GENOMIC DNA]</scope>
    <source>
        <strain evidence="5">SSW15</strain>
    </source>
</reference>
<evidence type="ECO:0000256" key="1">
    <source>
        <dbReference type="ARBA" id="ARBA00023125"/>
    </source>
</evidence>
<dbReference type="GO" id="GO:0003677">
    <property type="term" value="F:DNA binding"/>
    <property type="evidence" value="ECO:0007669"/>
    <property type="project" value="UniProtKB-UniRule"/>
</dbReference>
<dbReference type="PANTHER" id="PTHR43479">
    <property type="entry name" value="ACREF/ENVCD OPERON REPRESSOR-RELATED"/>
    <property type="match status" value="1"/>
</dbReference>
<evidence type="ECO:0000259" key="4">
    <source>
        <dbReference type="PROSITE" id="PS50977"/>
    </source>
</evidence>
<dbReference type="InterPro" id="IPR041674">
    <property type="entry name" value="TetR_C_22"/>
</dbReference>
<protein>
    <submittedName>
        <fullName evidence="5">TetR/AcrR family transcriptional regulator</fullName>
    </submittedName>
</protein>
<feature type="DNA-binding region" description="H-T-H motif" evidence="2">
    <location>
        <begin position="69"/>
        <end position="88"/>
    </location>
</feature>
<dbReference type="PANTHER" id="PTHR43479:SF11">
    <property type="entry name" value="ACREF_ENVCD OPERON REPRESSOR-RELATED"/>
    <property type="match status" value="1"/>
</dbReference>
<feature type="compositionally biased region" description="Basic and acidic residues" evidence="3">
    <location>
        <begin position="1"/>
        <end position="12"/>
    </location>
</feature>
<dbReference type="InterPro" id="IPR009057">
    <property type="entry name" value="Homeodomain-like_sf"/>
</dbReference>
<dbReference type="SUPFAM" id="SSF46689">
    <property type="entry name" value="Homeodomain-like"/>
    <property type="match status" value="1"/>
</dbReference>
<comment type="caution">
    <text evidence="5">The sequence shown here is derived from an EMBL/GenBank/DDBJ whole genome shotgun (WGS) entry which is preliminary data.</text>
</comment>
<dbReference type="AlphaFoldDB" id="A0A4R9GG28"/>
<dbReference type="PRINTS" id="PR00455">
    <property type="entry name" value="HTHTETR"/>
</dbReference>
<evidence type="ECO:0000313" key="6">
    <source>
        <dbReference type="Proteomes" id="UP000298458"/>
    </source>
</evidence>
<dbReference type="InterPro" id="IPR050624">
    <property type="entry name" value="HTH-type_Tx_Regulator"/>
</dbReference>
<feature type="region of interest" description="Disordered" evidence="3">
    <location>
        <begin position="1"/>
        <end position="41"/>
    </location>
</feature>
<gene>
    <name evidence="5" type="ORF">EHO60_04795</name>
</gene>
<sequence length="241" mass="27463">MGRRDRFSEKTRLAKVVKNGKSAEASPKSKPLGLEPRKAPSQKRAIQRVQYILDIVASLLDEVGAEAITTNLIAQKAGIPIGSLYQYFPNKHAILNAVGKRHLERVNEMFMGFLTVEVDEKGWPELIDKVIDAFAHLYLTEPGFVPLWSNIKLDPELEEIDRENNRFIATNVSDLFSKIVPGMKDNPEGEIISRIIVEVTDSVLTRWLREKDDRTLAERILRELKVMLKAYLNHFINEGKK</sequence>
<proteinExistence type="predicted"/>
<evidence type="ECO:0000256" key="2">
    <source>
        <dbReference type="PROSITE-ProRule" id="PRU00335"/>
    </source>
</evidence>
<evidence type="ECO:0000313" key="5">
    <source>
        <dbReference type="EMBL" id="TGK11620.1"/>
    </source>
</evidence>
<keyword evidence="1 2" id="KW-0238">DNA-binding</keyword>
<accession>A0A4R9GG28</accession>
<organism evidence="5 6">
    <name type="scientific">Leptospira fletcheri</name>
    <dbReference type="NCBI Taxonomy" id="2484981"/>
    <lineage>
        <taxon>Bacteria</taxon>
        <taxon>Pseudomonadati</taxon>
        <taxon>Spirochaetota</taxon>
        <taxon>Spirochaetia</taxon>
        <taxon>Leptospirales</taxon>
        <taxon>Leptospiraceae</taxon>
        <taxon>Leptospira</taxon>
    </lineage>
</organism>
<keyword evidence="6" id="KW-1185">Reference proteome</keyword>
<dbReference type="InterPro" id="IPR001647">
    <property type="entry name" value="HTH_TetR"/>
</dbReference>
<dbReference type="Proteomes" id="UP000298458">
    <property type="component" value="Unassembled WGS sequence"/>
</dbReference>
<name>A0A4R9GG28_9LEPT</name>
<dbReference type="Gene3D" id="1.10.357.10">
    <property type="entry name" value="Tetracycline Repressor, domain 2"/>
    <property type="match status" value="1"/>
</dbReference>
<feature type="domain" description="HTH tetR-type" evidence="4">
    <location>
        <begin position="46"/>
        <end position="106"/>
    </location>
</feature>
<dbReference type="RefSeq" id="WP_135767024.1">
    <property type="nucleotide sequence ID" value="NZ_RQET01000004.1"/>
</dbReference>
<evidence type="ECO:0000256" key="3">
    <source>
        <dbReference type="SAM" id="MobiDB-lite"/>
    </source>
</evidence>
<dbReference type="Pfam" id="PF17928">
    <property type="entry name" value="TetR_C_22"/>
    <property type="match status" value="1"/>
</dbReference>
<dbReference type="OrthoDB" id="9812993at2"/>
<dbReference type="PROSITE" id="PS50977">
    <property type="entry name" value="HTH_TETR_2"/>
    <property type="match status" value="1"/>
</dbReference>
<dbReference type="EMBL" id="RQET01000004">
    <property type="protein sequence ID" value="TGK11620.1"/>
    <property type="molecule type" value="Genomic_DNA"/>
</dbReference>